<organism evidence="12">
    <name type="scientific">Phallusia mammillata</name>
    <dbReference type="NCBI Taxonomy" id="59560"/>
    <lineage>
        <taxon>Eukaryota</taxon>
        <taxon>Metazoa</taxon>
        <taxon>Chordata</taxon>
        <taxon>Tunicata</taxon>
        <taxon>Ascidiacea</taxon>
        <taxon>Phlebobranchia</taxon>
        <taxon>Ascidiidae</taxon>
        <taxon>Phallusia</taxon>
    </lineage>
</organism>
<evidence type="ECO:0000259" key="11">
    <source>
        <dbReference type="Pfam" id="PF00850"/>
    </source>
</evidence>
<gene>
    <name evidence="12" type="primary">Hdac9</name>
</gene>
<dbReference type="SUPFAM" id="SSF52768">
    <property type="entry name" value="Arginase/deacetylase"/>
    <property type="match status" value="1"/>
</dbReference>
<dbReference type="Gene3D" id="3.40.800.20">
    <property type="entry name" value="Histone deacetylase domain"/>
    <property type="match status" value="1"/>
</dbReference>
<evidence type="ECO:0000256" key="10">
    <source>
        <dbReference type="SAM" id="MobiDB-lite"/>
    </source>
</evidence>
<dbReference type="PRINTS" id="PR01270">
    <property type="entry name" value="HDASUPER"/>
</dbReference>
<name>A0A6F9DDP0_9ASCI</name>
<dbReference type="PANTHER" id="PTHR10625">
    <property type="entry name" value="HISTONE DEACETYLASE HDAC1-RELATED"/>
    <property type="match status" value="1"/>
</dbReference>
<feature type="compositionally biased region" description="Polar residues" evidence="10">
    <location>
        <begin position="933"/>
        <end position="943"/>
    </location>
</feature>
<dbReference type="GO" id="GO:0040029">
    <property type="term" value="P:epigenetic regulation of gene expression"/>
    <property type="evidence" value="ECO:0007669"/>
    <property type="project" value="TreeGrafter"/>
</dbReference>
<sequence length="983" mass="110286">MMSNENKFNLNNDLGDGKYKEKYHRLREQHEIDKRVLLAQFHYQTNTLQQQHQHQLQEHLKMFLAHQKDQQQLTQPAPPSDERKLMHSVKAKEKQSAIASNAVKKHLQKFVIDRQKVKGRDYSGVIQDRSLAYRWTSNLEGSSEHNEVPSVMGSPLNKFDDFPLRKTASEPNLKVKSRLKQKLSSDQRCSPLLMRRNEIKTDIANRIKKKLSSEKTDNSGNVGSMSLSDMMPHTHKDSPFLVMDPNDIHEENSPCDLYSSPSLPNISLALSQKQPDAIIFSHRKDDLNRSVGRTTSLPGATGHPSAKLDQWFFQQGDNGYQAKPSLPPGPIRSHQHARPHKALSRTRSAPTTASSQLQHHILQKKQQRMLQQQHEQQRRKTSMIQMDIAQHLNDEKKHQINNNRPEHPDEVQMKKVRHKVPQFPLFLNPNLPASYIHQHLPQLDEPTIPQDLCHLVGPEVPSFTAAELSKRSVLPTVAAHRPLMRTQSSPASSFLKKLEVKKDYRFTTGIAYSAVMLKHGCACGDDHIENSGRLEAIWKRLKKCGILSEKVLNHEGQCELIDARKATTDELQLVHTQEHTLRYGTTSLARKELDLASKFIVLPCGGVGVDNGIDIDTVWNELATINAARMAVGCTVDLAILVAENKLKNGFALVRPPGHHAQKNLAMAFCYFNSVAVAARKLQSMYGKDYKKILIIDWDVHHCNGTQNIFYADPTVLVVSVHRYDDGHFFPGTGSLEEIGTEDGIGFNVNIGFSNSLNPPMTDADYIAVFRTLVMPIAHQFNPDFVFVSCGFSPARGHPPALGGYNVSPKCFGFLTDLVLQLAKGKVVMALEGGFELNALSDCAEICINSLLGKQSESLYKKIMMESKPSINTVKCIEDVISIQVSHWKCLESVNVHQSFSDWQLESSQNEACNAMASLSVQNHTYSEDDGTLPTSSTSQASKELNDKTNTDCEEDTLAFTEDSQKSDQTMTVDMPSKNSTVC</sequence>
<evidence type="ECO:0000256" key="8">
    <source>
        <dbReference type="ARBA" id="ARBA00023163"/>
    </source>
</evidence>
<feature type="compositionally biased region" description="Low complexity" evidence="10">
    <location>
        <begin position="345"/>
        <end position="360"/>
    </location>
</feature>
<reference evidence="12" key="1">
    <citation type="submission" date="2020-04" db="EMBL/GenBank/DDBJ databases">
        <authorList>
            <person name="Neveu A P."/>
        </authorList>
    </citation>
    <scope>NUCLEOTIDE SEQUENCE</scope>
    <source>
        <tissue evidence="12">Whole embryo</tissue>
    </source>
</reference>
<evidence type="ECO:0000256" key="5">
    <source>
        <dbReference type="ARBA" id="ARBA00022801"/>
    </source>
</evidence>
<keyword evidence="6" id="KW-0156">Chromatin regulator</keyword>
<evidence type="ECO:0000256" key="6">
    <source>
        <dbReference type="ARBA" id="ARBA00022853"/>
    </source>
</evidence>
<comment type="subcellular location">
    <subcellularLocation>
        <location evidence="1">Nucleus</location>
    </subcellularLocation>
</comment>
<comment type="similarity">
    <text evidence="2">Belongs to the histone deacetylase family. HD type 2 subfamily.</text>
</comment>
<keyword evidence="8" id="KW-0804">Transcription</keyword>
<dbReference type="PANTHER" id="PTHR10625:SF5">
    <property type="entry name" value="HISTONE DEACETYLASE"/>
    <property type="match status" value="1"/>
</dbReference>
<feature type="domain" description="Histone deacetylase" evidence="11">
    <location>
        <begin position="527"/>
        <end position="850"/>
    </location>
</feature>
<evidence type="ECO:0000256" key="9">
    <source>
        <dbReference type="ARBA" id="ARBA00023242"/>
    </source>
</evidence>
<accession>A0A6F9DDP0</accession>
<dbReference type="GO" id="GO:0141221">
    <property type="term" value="F:histone deacetylase activity, hydrolytic mechanism"/>
    <property type="evidence" value="ECO:0007669"/>
    <property type="project" value="UniProtKB-EC"/>
</dbReference>
<keyword evidence="5" id="KW-0378">Hydrolase</keyword>
<dbReference type="EMBL" id="LR785702">
    <property type="protein sequence ID" value="CAB3252143.1"/>
    <property type="molecule type" value="mRNA"/>
</dbReference>
<evidence type="ECO:0000256" key="3">
    <source>
        <dbReference type="ARBA" id="ARBA00012111"/>
    </source>
</evidence>
<evidence type="ECO:0000256" key="7">
    <source>
        <dbReference type="ARBA" id="ARBA00023015"/>
    </source>
</evidence>
<protein>
    <recommendedName>
        <fullName evidence="3">histone deacetylase</fullName>
        <ecNumber evidence="3">3.5.1.98</ecNumber>
    </recommendedName>
</protein>
<keyword evidence="4" id="KW-0678">Repressor</keyword>
<proteinExistence type="evidence at transcript level"/>
<dbReference type="InterPro" id="IPR000286">
    <property type="entry name" value="HDACs"/>
</dbReference>
<feature type="compositionally biased region" description="Polar residues" evidence="10">
    <location>
        <begin position="967"/>
        <end position="983"/>
    </location>
</feature>
<evidence type="ECO:0000256" key="4">
    <source>
        <dbReference type="ARBA" id="ARBA00022491"/>
    </source>
</evidence>
<evidence type="ECO:0000256" key="2">
    <source>
        <dbReference type="ARBA" id="ARBA00007738"/>
    </source>
</evidence>
<keyword evidence="7" id="KW-0805">Transcription regulation</keyword>
<dbReference type="GO" id="GO:0000118">
    <property type="term" value="C:histone deacetylase complex"/>
    <property type="evidence" value="ECO:0007669"/>
    <property type="project" value="TreeGrafter"/>
</dbReference>
<dbReference type="AlphaFoldDB" id="A0A6F9DDP0"/>
<dbReference type="InterPro" id="IPR037138">
    <property type="entry name" value="His_deacetylse_dom_sf"/>
</dbReference>
<dbReference type="Pfam" id="PF00850">
    <property type="entry name" value="Hist_deacetyl"/>
    <property type="match status" value="1"/>
</dbReference>
<dbReference type="InterPro" id="IPR023801">
    <property type="entry name" value="His_deacetylse_dom"/>
</dbReference>
<feature type="region of interest" description="Disordered" evidence="10">
    <location>
        <begin position="925"/>
        <end position="983"/>
    </location>
</feature>
<dbReference type="InterPro" id="IPR023696">
    <property type="entry name" value="Ureohydrolase_dom_sf"/>
</dbReference>
<feature type="region of interest" description="Disordered" evidence="10">
    <location>
        <begin position="317"/>
        <end position="382"/>
    </location>
</feature>
<dbReference type="EC" id="3.5.1.98" evidence="3"/>
<keyword evidence="9" id="KW-0539">Nucleus</keyword>
<feature type="compositionally biased region" description="Basic residues" evidence="10">
    <location>
        <begin position="333"/>
        <end position="344"/>
    </location>
</feature>
<evidence type="ECO:0000256" key="1">
    <source>
        <dbReference type="ARBA" id="ARBA00004123"/>
    </source>
</evidence>
<evidence type="ECO:0000313" key="12">
    <source>
        <dbReference type="EMBL" id="CAB3252143.1"/>
    </source>
</evidence>